<feature type="compositionally biased region" description="Low complexity" evidence="1">
    <location>
        <begin position="206"/>
        <end position="217"/>
    </location>
</feature>
<feature type="region of interest" description="Disordered" evidence="1">
    <location>
        <begin position="189"/>
        <end position="275"/>
    </location>
</feature>
<evidence type="ECO:0000313" key="3">
    <source>
        <dbReference type="EMBL" id="RIQ25261.1"/>
    </source>
</evidence>
<evidence type="ECO:0000256" key="1">
    <source>
        <dbReference type="SAM" id="MobiDB-lite"/>
    </source>
</evidence>
<protein>
    <recommendedName>
        <fullName evidence="5">Capsular polysaccharide biosynthesis protein</fullName>
    </recommendedName>
</protein>
<feature type="compositionally biased region" description="Low complexity" evidence="1">
    <location>
        <begin position="342"/>
        <end position="355"/>
    </location>
</feature>
<evidence type="ECO:0000313" key="4">
    <source>
        <dbReference type="Proteomes" id="UP000284057"/>
    </source>
</evidence>
<keyword evidence="4" id="KW-1185">Reference proteome</keyword>
<feature type="compositionally biased region" description="Basic and acidic residues" evidence="1">
    <location>
        <begin position="226"/>
        <end position="250"/>
    </location>
</feature>
<evidence type="ECO:0008006" key="5">
    <source>
        <dbReference type="Google" id="ProtNLM"/>
    </source>
</evidence>
<proteinExistence type="predicted"/>
<sequence>MRRWYVLLPLLALTGVLALQAGDRVAPEYEGQAGAMITPERVQGEVANPYGSITNANEALGIVLNSVDSRRTIVEQGLSASYEIGVASRSTILQVSVRADSPEVAVATGQAVLDLAAQELATRQTEAGLPPEAQYTLAILDPPAVTAIVNTGSVRVQAVVGILGAGLSLLVAVLFDDIVGLWKRARAKGARRSAKRAREEKDTAEATEAATEAAVEDPAQPSSSTVDEHVPATDEPETPRPRDLPRRRSEPAAAGPHGPKGNGNGHTDHAGLTTASPSINSALINTNEWVWPGDQGLEEALEAAEEPRRRRNPFFDPEFTKRQLQKKSKRTDPPASAEDESTSGTTTSSGAARRP</sequence>
<dbReference type="Proteomes" id="UP000284057">
    <property type="component" value="Unassembled WGS sequence"/>
</dbReference>
<dbReference type="EMBL" id="QUAL01000103">
    <property type="protein sequence ID" value="RIQ25261.1"/>
    <property type="molecule type" value="Genomic_DNA"/>
</dbReference>
<dbReference type="AlphaFoldDB" id="A0A418KSB8"/>
<evidence type="ECO:0000256" key="2">
    <source>
        <dbReference type="SAM" id="SignalP"/>
    </source>
</evidence>
<reference evidence="3 4" key="1">
    <citation type="submission" date="2018-09" db="EMBL/GenBank/DDBJ databases">
        <title>Isolation, diversity and antifungal activity of actinobacteria from wheat.</title>
        <authorList>
            <person name="Han C."/>
        </authorList>
    </citation>
    <scope>NUCLEOTIDE SEQUENCE [LARGE SCALE GENOMIC DNA]</scope>
    <source>
        <strain evidence="3 4">NEAU-YY265</strain>
    </source>
</reference>
<accession>A0A418KSB8</accession>
<organism evidence="3 4">
    <name type="scientific">Jiangella rhizosphaerae</name>
    <dbReference type="NCBI Taxonomy" id="2293569"/>
    <lineage>
        <taxon>Bacteria</taxon>
        <taxon>Bacillati</taxon>
        <taxon>Actinomycetota</taxon>
        <taxon>Actinomycetes</taxon>
        <taxon>Jiangellales</taxon>
        <taxon>Jiangellaceae</taxon>
        <taxon>Jiangella</taxon>
    </lineage>
</organism>
<name>A0A418KSB8_9ACTN</name>
<keyword evidence="2" id="KW-0732">Signal</keyword>
<feature type="chain" id="PRO_5038644096" description="Capsular polysaccharide biosynthesis protein" evidence="2">
    <location>
        <begin position="22"/>
        <end position="355"/>
    </location>
</feature>
<comment type="caution">
    <text evidence="3">The sequence shown here is derived from an EMBL/GenBank/DDBJ whole genome shotgun (WGS) entry which is preliminary data.</text>
</comment>
<gene>
    <name evidence="3" type="ORF">DY240_11250</name>
</gene>
<feature type="region of interest" description="Disordered" evidence="1">
    <location>
        <begin position="298"/>
        <end position="355"/>
    </location>
</feature>
<feature type="signal peptide" evidence="2">
    <location>
        <begin position="1"/>
        <end position="21"/>
    </location>
</feature>